<dbReference type="InterPro" id="IPR024153">
    <property type="entry name" value="Suprabasin"/>
</dbReference>
<dbReference type="PANTHER" id="PTHR23243">
    <property type="entry name" value="SUPRABASAL-SPECIFIC PROTEIN SUPRABASIN"/>
    <property type="match status" value="1"/>
</dbReference>
<dbReference type="RefSeq" id="XP_067716999.1">
    <property type="nucleotide sequence ID" value="XM_067860898.1"/>
</dbReference>
<dbReference type="EMBL" id="BPLF01000004">
    <property type="protein sequence ID" value="GIX64930.1"/>
    <property type="molecule type" value="Genomic_DNA"/>
</dbReference>
<organism evidence="2 3">
    <name type="scientific">Babesia caballi</name>
    <dbReference type="NCBI Taxonomy" id="5871"/>
    <lineage>
        <taxon>Eukaryota</taxon>
        <taxon>Sar</taxon>
        <taxon>Alveolata</taxon>
        <taxon>Apicomplexa</taxon>
        <taxon>Aconoidasida</taxon>
        <taxon>Piroplasmida</taxon>
        <taxon>Babesiidae</taxon>
        <taxon>Babesia</taxon>
    </lineage>
</organism>
<dbReference type="Pfam" id="PF21009">
    <property type="entry name" value="SBSN_GxHH_rpt"/>
    <property type="match status" value="1"/>
</dbReference>
<dbReference type="AlphaFoldDB" id="A0AAV4LYD6"/>
<reference evidence="2 3" key="1">
    <citation type="submission" date="2021-06" db="EMBL/GenBank/DDBJ databases">
        <title>Genome sequence of Babesia caballi.</title>
        <authorList>
            <person name="Yamagishi J."/>
            <person name="Kidaka T."/>
            <person name="Ochi A."/>
        </authorList>
    </citation>
    <scope>NUCLEOTIDE SEQUENCE [LARGE SCALE GENOMIC DNA]</scope>
    <source>
        <strain evidence="2">USDA-D6B2</strain>
    </source>
</reference>
<feature type="transmembrane region" description="Helical" evidence="1">
    <location>
        <begin position="1147"/>
        <end position="1172"/>
    </location>
</feature>
<dbReference type="GeneID" id="94196411"/>
<keyword evidence="3" id="KW-1185">Reference proteome</keyword>
<sequence length="1211" mass="134244">MGRQKNSLTDWPEDLKDTIDWLALVGGGFGGKSWDGSGKPVDLETALMHLSDFEKSKDKIFGQCQLQGVILKLANGLGYGFLGYSGNTHIEGSGIAQSGYQSTYKDASWNGVSDSKNMALIFLGSAVVAYYCIGYLYWRLNGGGWKNQTVSGAGGTYLNSFLLAMGYSANQLSTSGTGGDAIMEKVAQTFEELEKAGTSNDYPKFLKQLEKIEPKDTVNRPLASCFLLAEEYFKKQANAQQINVAINNLKQKFEEFSQKPETPRADALNPNYYEDANKNIADLLKNVSEFEPKEAEKFGQGVHHTAGQAAKEAEKFGQGVHHGVNQAGKEGIEASLDCPSNLKEAIDWILRVTGKDGGGGGDDANKLAEAIIKVPEFKEAIKATIKDVTNKVEGARKSLDAEPLNKSQHEQRVNELGGLLKAYENLQQWLELEKIDHGKEKMKGLIKKLATGLQELKKGVTGVRNWSAYNTRNGWENVESSPFTVNGKSIQGSDLCAMIFLGCIPLYYHGFTYLYWQCRSNGGEWAGQTFKGDHNKGYALHYFMTAMGFSYWELSGNQSQTGQSITVSSVPFDELSISPTVASTSYSGFLKSLHKKLWDIRTPYTQLENHPIAVLFLAATAYFQQNQGYNAPMVPRPPSSIREILYFLAALPLSRNYYSLKEHIESIIPESGLQVADSGKRSKDPLTRENINDYITTTCSLAPAVINLFQGSEHGSSAPFLYELFSNGMKFTCPSGPALLFALSNYTYALQFQLQFLYKQCENYDHTSGGWQSCWYGPNISSDKLETHFCPSSGADCSSTGSPLQAFLTDNLKGFHVNKQVNPLSPDHLENHPPGFLCHVPMGFAGHIRQDVKNPGLSIKNSLNAFCGGPDKPLRQLSEKLSCLTKRTPRILGDIFGFYVHLFSQLFNNTKHVVPLNKYVYNLLEAKPIARVGLLFFKYLQPDILKLGTRLYDLVRHCHNPRVKTQNIVHVGSDGEKACSHPGSNVSDLFSLYINAQKRIHTDCYGTGKTCGPYLSPLAYTIGTTFADDFASTYLSWIVYLTDDFETGIREMIENFEDLKCTNCTPNCHTNFAGSTSCSCNSIPECAGVLPLLYLNGFSFYNANSLNNNDTTRTCYDFHTVVNGVINGNPLNSLVTAIDDFLFLFRYYFLGNLSAFWTIYICLILYTFFFLLDTLHMRSHLKLTSSHVVPPLSLLTSGTPLPVTKLTYIGQ</sequence>
<dbReference type="InterPro" id="IPR049502">
    <property type="entry name" value="SBSN_GxHH_rpt"/>
</dbReference>
<dbReference type="Proteomes" id="UP001497744">
    <property type="component" value="Unassembled WGS sequence"/>
</dbReference>
<feature type="transmembrane region" description="Helical" evidence="1">
    <location>
        <begin position="118"/>
        <end position="138"/>
    </location>
</feature>
<gene>
    <name evidence="2" type="ORF">BcabD6B2_43650</name>
</gene>
<evidence type="ECO:0000313" key="3">
    <source>
        <dbReference type="Proteomes" id="UP001497744"/>
    </source>
</evidence>
<evidence type="ECO:0000313" key="2">
    <source>
        <dbReference type="EMBL" id="GIX64930.1"/>
    </source>
</evidence>
<keyword evidence="1" id="KW-0812">Transmembrane</keyword>
<protein>
    <submittedName>
        <fullName evidence="2">Variant erythrocyte surface antigen-1 family protein</fullName>
    </submittedName>
</protein>
<comment type="caution">
    <text evidence="2">The sequence shown here is derived from an EMBL/GenBank/DDBJ whole genome shotgun (WGS) entry which is preliminary data.</text>
</comment>
<accession>A0AAV4LYD6</accession>
<keyword evidence="1" id="KW-0472">Membrane</keyword>
<keyword evidence="1" id="KW-1133">Transmembrane helix</keyword>
<evidence type="ECO:0000256" key="1">
    <source>
        <dbReference type="SAM" id="Phobius"/>
    </source>
</evidence>
<dbReference type="PANTHER" id="PTHR23243:SF3">
    <property type="entry name" value="SUPRABASIN"/>
    <property type="match status" value="1"/>
</dbReference>
<name>A0AAV4LYD6_BABCB</name>
<proteinExistence type="predicted"/>